<keyword evidence="1" id="KW-0812">Transmembrane</keyword>
<reference evidence="2 3" key="1">
    <citation type="journal article" date="2024" name="J Genomics">
        <title>Draft genome sequencing and assembly of Favolaschia claudopus CIRM-BRFM 2984 isolated from oak limbs.</title>
        <authorList>
            <person name="Navarro D."/>
            <person name="Drula E."/>
            <person name="Chaduli D."/>
            <person name="Cazenave R."/>
            <person name="Ahrendt S."/>
            <person name="Wang J."/>
            <person name="Lipzen A."/>
            <person name="Daum C."/>
            <person name="Barry K."/>
            <person name="Grigoriev I.V."/>
            <person name="Favel A."/>
            <person name="Rosso M.N."/>
            <person name="Martin F."/>
        </authorList>
    </citation>
    <scope>NUCLEOTIDE SEQUENCE [LARGE SCALE GENOMIC DNA]</scope>
    <source>
        <strain evidence="2 3">CIRM-BRFM 2984</strain>
    </source>
</reference>
<gene>
    <name evidence="2" type="ORF">R3P38DRAFT_3473628</name>
</gene>
<keyword evidence="1" id="KW-1133">Transmembrane helix</keyword>
<sequence>MTMHFILCFGTPSSIAERCPSSLHDGAPCLLPFGLRPVPHHRHSQYHVPIPDRLYLILIIYCPPPDTLHPHPYLHLYPLRLPGNTHCHTPHSPFNILRCSSYTVYHLLYMCLLILALLHPTLIFILSRRTFIYPYLMRRRIPVYSYPVRTRTSISIRCPSISILDAKASLSDVQTSLSRCESVSIRCTNISISMRKRLYPRCV</sequence>
<keyword evidence="3" id="KW-1185">Reference proteome</keyword>
<protein>
    <submittedName>
        <fullName evidence="2">Uncharacterized protein</fullName>
    </submittedName>
</protein>
<comment type="caution">
    <text evidence="2">The sequence shown here is derived from an EMBL/GenBank/DDBJ whole genome shotgun (WGS) entry which is preliminary data.</text>
</comment>
<feature type="transmembrane region" description="Helical" evidence="1">
    <location>
        <begin position="107"/>
        <end position="127"/>
    </location>
</feature>
<organism evidence="2 3">
    <name type="scientific">Favolaschia claudopus</name>
    <dbReference type="NCBI Taxonomy" id="2862362"/>
    <lineage>
        <taxon>Eukaryota</taxon>
        <taxon>Fungi</taxon>
        <taxon>Dikarya</taxon>
        <taxon>Basidiomycota</taxon>
        <taxon>Agaricomycotina</taxon>
        <taxon>Agaricomycetes</taxon>
        <taxon>Agaricomycetidae</taxon>
        <taxon>Agaricales</taxon>
        <taxon>Marasmiineae</taxon>
        <taxon>Mycenaceae</taxon>
        <taxon>Favolaschia</taxon>
    </lineage>
</organism>
<evidence type="ECO:0000256" key="1">
    <source>
        <dbReference type="SAM" id="Phobius"/>
    </source>
</evidence>
<proteinExistence type="predicted"/>
<feature type="non-terminal residue" evidence="2">
    <location>
        <position position="203"/>
    </location>
</feature>
<dbReference type="AlphaFoldDB" id="A0AAV9ZB52"/>
<accession>A0AAV9ZB52</accession>
<dbReference type="EMBL" id="JAWWNJ010000169">
    <property type="protein sequence ID" value="KAK6977406.1"/>
    <property type="molecule type" value="Genomic_DNA"/>
</dbReference>
<keyword evidence="1" id="KW-0472">Membrane</keyword>
<dbReference type="Proteomes" id="UP001362999">
    <property type="component" value="Unassembled WGS sequence"/>
</dbReference>
<evidence type="ECO:0000313" key="2">
    <source>
        <dbReference type="EMBL" id="KAK6977406.1"/>
    </source>
</evidence>
<name>A0AAV9ZB52_9AGAR</name>
<evidence type="ECO:0000313" key="3">
    <source>
        <dbReference type="Proteomes" id="UP001362999"/>
    </source>
</evidence>